<dbReference type="OrthoDB" id="432719at2759"/>
<keyword evidence="10 11" id="KW-0472">Membrane</keyword>
<dbReference type="PROSITE" id="PS00154">
    <property type="entry name" value="ATPASE_E1_E2"/>
    <property type="match status" value="1"/>
</dbReference>
<dbReference type="FunFam" id="3.40.1110.10:FF:000043">
    <property type="entry name" value="Putative cadmium/zinc-transporting ATPase 3"/>
    <property type="match status" value="1"/>
</dbReference>
<dbReference type="PANTHER" id="PTHR48085:SF5">
    <property type="entry name" value="CADMIUM_ZINC-TRANSPORTING ATPASE HMA4-RELATED"/>
    <property type="match status" value="1"/>
</dbReference>
<feature type="compositionally biased region" description="Polar residues" evidence="12">
    <location>
        <begin position="755"/>
        <end position="765"/>
    </location>
</feature>
<dbReference type="GO" id="GO:0046872">
    <property type="term" value="F:metal ion binding"/>
    <property type="evidence" value="ECO:0007669"/>
    <property type="project" value="UniProtKB-KW"/>
</dbReference>
<dbReference type="Pfam" id="PF00122">
    <property type="entry name" value="E1-E2_ATPase"/>
    <property type="match status" value="1"/>
</dbReference>
<evidence type="ECO:0000256" key="6">
    <source>
        <dbReference type="ARBA" id="ARBA00022741"/>
    </source>
</evidence>
<evidence type="ECO:0000256" key="12">
    <source>
        <dbReference type="SAM" id="MobiDB-lite"/>
    </source>
</evidence>
<dbReference type="CDD" id="cd02079">
    <property type="entry name" value="P-type_ATPase_HM"/>
    <property type="match status" value="1"/>
</dbReference>
<feature type="transmembrane region" description="Helical" evidence="11">
    <location>
        <begin position="646"/>
        <end position="665"/>
    </location>
</feature>
<organism evidence="14 15">
    <name type="scientific">Rhododendron simsii</name>
    <name type="common">Sims's rhododendron</name>
    <dbReference type="NCBI Taxonomy" id="118357"/>
    <lineage>
        <taxon>Eukaryota</taxon>
        <taxon>Viridiplantae</taxon>
        <taxon>Streptophyta</taxon>
        <taxon>Embryophyta</taxon>
        <taxon>Tracheophyta</taxon>
        <taxon>Spermatophyta</taxon>
        <taxon>Magnoliopsida</taxon>
        <taxon>eudicotyledons</taxon>
        <taxon>Gunneridae</taxon>
        <taxon>Pentapetalae</taxon>
        <taxon>asterids</taxon>
        <taxon>Ericales</taxon>
        <taxon>Ericaceae</taxon>
        <taxon>Ericoideae</taxon>
        <taxon>Rhodoreae</taxon>
        <taxon>Rhododendron</taxon>
    </lineage>
</organism>
<dbReference type="GO" id="GO:0009626">
    <property type="term" value="P:plant-type hypersensitive response"/>
    <property type="evidence" value="ECO:0007669"/>
    <property type="project" value="UniProtKB-KW"/>
</dbReference>
<dbReference type="SFLD" id="SFLDS00003">
    <property type="entry name" value="Haloacid_Dehalogenase"/>
    <property type="match status" value="1"/>
</dbReference>
<proteinExistence type="inferred from homology"/>
<evidence type="ECO:0000256" key="4">
    <source>
        <dbReference type="ARBA" id="ARBA00022692"/>
    </source>
</evidence>
<evidence type="ECO:0000256" key="7">
    <source>
        <dbReference type="ARBA" id="ARBA00022840"/>
    </source>
</evidence>
<feature type="compositionally biased region" description="Basic and acidic residues" evidence="12">
    <location>
        <begin position="811"/>
        <end position="825"/>
    </location>
</feature>
<evidence type="ECO:0000256" key="2">
    <source>
        <dbReference type="ARBA" id="ARBA00004170"/>
    </source>
</evidence>
<evidence type="ECO:0000313" key="15">
    <source>
        <dbReference type="Proteomes" id="UP000626092"/>
    </source>
</evidence>
<evidence type="ECO:0000256" key="1">
    <source>
        <dbReference type="ARBA" id="ARBA00004141"/>
    </source>
</evidence>
<dbReference type="NCBIfam" id="TIGR01512">
    <property type="entry name" value="ATPase-IB2_Cd"/>
    <property type="match status" value="1"/>
</dbReference>
<feature type="region of interest" description="Disordered" evidence="12">
    <location>
        <begin position="751"/>
        <end position="782"/>
    </location>
</feature>
<dbReference type="Gene3D" id="3.30.70.100">
    <property type="match status" value="1"/>
</dbReference>
<dbReference type="GO" id="GO:0016020">
    <property type="term" value="C:membrane"/>
    <property type="evidence" value="ECO:0007669"/>
    <property type="project" value="UniProtKB-SubCell"/>
</dbReference>
<accession>A0A834HFV7</accession>
<keyword evidence="4 11" id="KW-0812">Transmembrane</keyword>
<feature type="compositionally biased region" description="Basic and acidic residues" evidence="12">
    <location>
        <begin position="767"/>
        <end position="781"/>
    </location>
</feature>
<keyword evidence="9 11" id="KW-1133">Transmembrane helix</keyword>
<dbReference type="FunFam" id="3.30.70.100:FF:000022">
    <property type="entry name" value="Putative cadmium/zinc-transporting ATPase 3"/>
    <property type="match status" value="1"/>
</dbReference>
<feature type="compositionally biased region" description="Basic and acidic residues" evidence="12">
    <location>
        <begin position="899"/>
        <end position="913"/>
    </location>
</feature>
<dbReference type="InterPro" id="IPR023299">
    <property type="entry name" value="ATPase_P-typ_cyto_dom_N"/>
</dbReference>
<dbReference type="GO" id="GO:0019829">
    <property type="term" value="F:ATPase-coupled monoatomic cation transmembrane transporter activity"/>
    <property type="evidence" value="ECO:0007669"/>
    <property type="project" value="InterPro"/>
</dbReference>
<dbReference type="InterPro" id="IPR008250">
    <property type="entry name" value="ATPase_P-typ_transduc_dom_A_sf"/>
</dbReference>
<feature type="transmembrane region" description="Helical" evidence="11">
    <location>
        <begin position="90"/>
        <end position="107"/>
    </location>
</feature>
<dbReference type="InterPro" id="IPR044492">
    <property type="entry name" value="P_typ_ATPase_HD_dom"/>
</dbReference>
<dbReference type="PANTHER" id="PTHR48085">
    <property type="entry name" value="CADMIUM/ZINC-TRANSPORTING ATPASE HMA2-RELATED"/>
    <property type="match status" value="1"/>
</dbReference>
<keyword evidence="15" id="KW-1185">Reference proteome</keyword>
<dbReference type="AlphaFoldDB" id="A0A834HFV7"/>
<evidence type="ECO:0000256" key="8">
    <source>
        <dbReference type="ARBA" id="ARBA00022967"/>
    </source>
</evidence>
<dbReference type="CDD" id="cd00371">
    <property type="entry name" value="HMA"/>
    <property type="match status" value="1"/>
</dbReference>
<keyword evidence="8" id="KW-1278">Translocase</keyword>
<evidence type="ECO:0000256" key="10">
    <source>
        <dbReference type="ARBA" id="ARBA00023136"/>
    </source>
</evidence>
<dbReference type="InterPro" id="IPR036163">
    <property type="entry name" value="HMA_dom_sf"/>
</dbReference>
<comment type="caution">
    <text evidence="14">The sequence shown here is derived from an EMBL/GenBank/DDBJ whole genome shotgun (WGS) entry which is preliminary data.</text>
</comment>
<dbReference type="GO" id="GO:0005524">
    <property type="term" value="F:ATP binding"/>
    <property type="evidence" value="ECO:0007669"/>
    <property type="project" value="UniProtKB-UniRule"/>
</dbReference>
<dbReference type="NCBIfam" id="TIGR01494">
    <property type="entry name" value="ATPase_P-type"/>
    <property type="match status" value="1"/>
</dbReference>
<dbReference type="InterPro" id="IPR006121">
    <property type="entry name" value="HMA_dom"/>
</dbReference>
<evidence type="ECO:0000259" key="13">
    <source>
        <dbReference type="PROSITE" id="PS50846"/>
    </source>
</evidence>
<reference evidence="14" key="1">
    <citation type="submission" date="2019-11" db="EMBL/GenBank/DDBJ databases">
        <authorList>
            <person name="Liu Y."/>
            <person name="Hou J."/>
            <person name="Li T.-Q."/>
            <person name="Guan C.-H."/>
            <person name="Wu X."/>
            <person name="Wu H.-Z."/>
            <person name="Ling F."/>
            <person name="Zhang R."/>
            <person name="Shi X.-G."/>
            <person name="Ren J.-P."/>
            <person name="Chen E.-F."/>
            <person name="Sun J.-M."/>
        </authorList>
    </citation>
    <scope>NUCLEOTIDE SEQUENCE</scope>
    <source>
        <strain evidence="14">Adult_tree_wgs_1</strain>
        <tissue evidence="14">Leaves</tissue>
    </source>
</reference>
<dbReference type="Gene3D" id="3.40.50.1000">
    <property type="entry name" value="HAD superfamily/HAD-like"/>
    <property type="match status" value="1"/>
</dbReference>
<dbReference type="InterPro" id="IPR036412">
    <property type="entry name" value="HAD-like_sf"/>
</dbReference>
<dbReference type="GO" id="GO:0016887">
    <property type="term" value="F:ATP hydrolysis activity"/>
    <property type="evidence" value="ECO:0007669"/>
    <property type="project" value="InterPro"/>
</dbReference>
<dbReference type="InterPro" id="IPR023298">
    <property type="entry name" value="ATPase_P-typ_TM_dom_sf"/>
</dbReference>
<evidence type="ECO:0000256" key="5">
    <source>
        <dbReference type="ARBA" id="ARBA00022723"/>
    </source>
</evidence>
<dbReference type="FunFam" id="2.70.150.10:FF:000002">
    <property type="entry name" value="Copper-transporting ATPase 1, putative"/>
    <property type="match status" value="1"/>
</dbReference>
<feature type="compositionally biased region" description="Basic residues" evidence="12">
    <location>
        <begin position="712"/>
        <end position="730"/>
    </location>
</feature>
<name>A0A834HFV7_RHOSS</name>
<dbReference type="InterPro" id="IPR051014">
    <property type="entry name" value="Cation_Transport_ATPase_IB"/>
</dbReference>
<evidence type="ECO:0000256" key="3">
    <source>
        <dbReference type="ARBA" id="ARBA00006024"/>
    </source>
</evidence>
<feature type="region of interest" description="Disordered" evidence="12">
    <location>
        <begin position="931"/>
        <end position="959"/>
    </location>
</feature>
<feature type="region of interest" description="Disordered" evidence="12">
    <location>
        <begin position="703"/>
        <end position="730"/>
    </location>
</feature>
<dbReference type="Proteomes" id="UP000626092">
    <property type="component" value="Unassembled WGS sequence"/>
</dbReference>
<dbReference type="SUPFAM" id="SSF56784">
    <property type="entry name" value="HAD-like"/>
    <property type="match status" value="1"/>
</dbReference>
<comment type="similarity">
    <text evidence="3 11">Belongs to the cation transport ATPase (P-type) (TC 3.A.3) family. Type IB subfamily.</text>
</comment>
<feature type="transmembrane region" description="Helical" evidence="11">
    <location>
        <begin position="113"/>
        <end position="131"/>
    </location>
</feature>
<dbReference type="Gene3D" id="3.40.1110.10">
    <property type="entry name" value="Calcium-transporting ATPase, cytoplasmic domain N"/>
    <property type="match status" value="1"/>
</dbReference>
<feature type="transmembrane region" description="Helical" evidence="11">
    <location>
        <begin position="138"/>
        <end position="154"/>
    </location>
</feature>
<dbReference type="SUPFAM" id="SSF81665">
    <property type="entry name" value="Calcium ATPase, transmembrane domain M"/>
    <property type="match status" value="1"/>
</dbReference>
<dbReference type="SUPFAM" id="SSF81653">
    <property type="entry name" value="Calcium ATPase, transduction domain A"/>
    <property type="match status" value="1"/>
</dbReference>
<dbReference type="SUPFAM" id="SSF55008">
    <property type="entry name" value="HMA, heavy metal-associated domain"/>
    <property type="match status" value="1"/>
</dbReference>
<feature type="domain" description="HMA" evidence="13">
    <location>
        <begin position="7"/>
        <end position="73"/>
    </location>
</feature>
<dbReference type="InterPro" id="IPR059000">
    <property type="entry name" value="ATPase_P-type_domA"/>
</dbReference>
<dbReference type="InterPro" id="IPR001757">
    <property type="entry name" value="P_typ_ATPase"/>
</dbReference>
<gene>
    <name evidence="14" type="ORF">RHSIM_Rhsim01G0119800</name>
</gene>
<feature type="compositionally biased region" description="Basic and acidic residues" evidence="12">
    <location>
        <begin position="854"/>
        <end position="869"/>
    </location>
</feature>
<sequence length="1149" mass="124209">MAAKKLQKSYFDVVGMCCSTEVVLIEKILKPMEGVKDVSVIVATRTLIVLHDDLLISQIQIVKALNRVRLEASIRVHGGTHYQQKWPSPYAIACGVFLLLSLLKFVYRPLQWLALGSVVVGIYPVFVKGLTSLKNLSIDANILVLIAVIGSVGLRDFWEAASIVFLFTIAQWLEARASHKATAVMSSLMNIVPQKAVLAENGHEVDADEVKVGTIIAVKAGEIIPIDGIVVEGRCEVDEKTLTGESFPVSKQIDSTVLGGTINVNGYISVRTTALAEDCVVARTAKLVEEAQNNKSKAQRFIDKCAKVYTPAVIIISAGLAAVPFVLKLDNKRHWLHVALVVLVTACPCALILSTPVATFCALSRAATSGVLIKGGEYLETLSKIKIMAFDKTGTITRGEFEVTDFHSVSDNVALNSLLYWVSSIESKSSHPMAAALIDYAQTLSIEVKPERVEEFANFPGEGIHGKIDGKDVYVGNQKIALRAECATVPSIEGYCSEGKSVGYIFLGAAPAGIFSLSDSCRIGVREAINELKSMNIKTVMLTGDSHEAAIEAQKQLAGALDVVHDSLLPKDKAKIISNLQKEAPTAMVGDGLNDAPALATADIGISMGISGSALATETGNVILMSNDIRKIPNVLQLARKTQWKVIQNVVFSISTKTAVLALAVMGHPLVWAAVLADVGTCLIVILNSMLLLTGNDKNIKSCKSSSPAAQAHKHISNSRSHHSSPKHQHGCFDISEAQKVSNPQKCCSSRCNKETSNTADTNGSCADKDHRHNSEHDISEAQKVSNPQKCCSSRCNKENSNTADTNSGCADKDHRHNSKHDMSEAQKVSNPQKCCSSRCNKETSNTADTNRGCADKDHRHNSKHDMSEAQKVSNPQKCCSSRCNEETSNTADTNGGCADKDHRHNSKHDISEAQKVSNPQKCCSSRCNKETSNTADTNGGCADKDHRHNSNHTDHKSSVLGTPCMAANEIHKHGCEEKVCTNLIGSTHSICIPGDENHKCEVEHCDHENNNDENQQKQSHLNRTCCGITQSTTMDGHHLIHCLENSAQDHLVDIEAQNVAATGCQQKTDPEACFGCNRHIEENCSLLHPTMDSSLGSNHEGCVATQACLSLEKRQIGGCCSSFRKECCSKTGHFETSFREGLSEIIID</sequence>
<dbReference type="InterPro" id="IPR027256">
    <property type="entry name" value="P-typ_ATPase_IB"/>
</dbReference>
<feature type="compositionally biased region" description="Basic and acidic residues" evidence="12">
    <location>
        <begin position="943"/>
        <end position="958"/>
    </location>
</feature>
<dbReference type="SFLD" id="SFLDF00027">
    <property type="entry name" value="p-type_atpase"/>
    <property type="match status" value="1"/>
</dbReference>
<evidence type="ECO:0000256" key="9">
    <source>
        <dbReference type="ARBA" id="ARBA00022989"/>
    </source>
</evidence>
<keyword evidence="7 11" id="KW-0067">ATP-binding</keyword>
<feature type="transmembrane region" description="Helical" evidence="11">
    <location>
        <begin position="308"/>
        <end position="327"/>
    </location>
</feature>
<dbReference type="PRINTS" id="PR00119">
    <property type="entry name" value="CATATPASE"/>
</dbReference>
<dbReference type="PROSITE" id="PS50846">
    <property type="entry name" value="HMA_2"/>
    <property type="match status" value="1"/>
</dbReference>
<feature type="transmembrane region" description="Helical" evidence="11">
    <location>
        <begin position="339"/>
        <end position="363"/>
    </location>
</feature>
<dbReference type="InterPro" id="IPR018303">
    <property type="entry name" value="ATPase_P-typ_P_site"/>
</dbReference>
<dbReference type="NCBIfam" id="TIGR01525">
    <property type="entry name" value="ATPase-IB_hvy"/>
    <property type="match status" value="1"/>
</dbReference>
<evidence type="ECO:0000256" key="11">
    <source>
        <dbReference type="RuleBase" id="RU362081"/>
    </source>
</evidence>
<feature type="compositionally biased region" description="Polar residues" evidence="12">
    <location>
        <begin position="799"/>
        <end position="809"/>
    </location>
</feature>
<feature type="region of interest" description="Disordered" evidence="12">
    <location>
        <begin position="795"/>
        <end position="914"/>
    </location>
</feature>
<evidence type="ECO:0000313" key="14">
    <source>
        <dbReference type="EMBL" id="KAF7152417.1"/>
    </source>
</evidence>
<protein>
    <recommendedName>
        <fullName evidence="13">HMA domain-containing protein</fullName>
    </recommendedName>
</protein>
<dbReference type="Pfam" id="PF00702">
    <property type="entry name" value="Hydrolase"/>
    <property type="match status" value="1"/>
</dbReference>
<dbReference type="Gene3D" id="2.70.150.10">
    <property type="entry name" value="Calcium-transporting ATPase, cytoplasmic transduction domain A"/>
    <property type="match status" value="1"/>
</dbReference>
<keyword evidence="5 11" id="KW-0479">Metal-binding</keyword>
<dbReference type="SFLD" id="SFLDG00002">
    <property type="entry name" value="C1.7:_P-type_atpase_like"/>
    <property type="match status" value="1"/>
</dbReference>
<feature type="compositionally biased region" description="Polar residues" evidence="12">
    <location>
        <begin position="871"/>
        <end position="880"/>
    </location>
</feature>
<comment type="subcellular location">
    <subcellularLocation>
        <location evidence="1">Membrane</location>
        <topology evidence="1">Multi-pass membrane protein</topology>
    </subcellularLocation>
    <subcellularLocation>
        <location evidence="2">Membrane</location>
        <topology evidence="2">Peripheral membrane protein</topology>
    </subcellularLocation>
</comment>
<keyword evidence="6 11" id="KW-0547">Nucleotide-binding</keyword>
<dbReference type="InterPro" id="IPR023214">
    <property type="entry name" value="HAD_sf"/>
</dbReference>
<dbReference type="EMBL" id="WJXA01000001">
    <property type="protein sequence ID" value="KAF7152417.1"/>
    <property type="molecule type" value="Genomic_DNA"/>
</dbReference>
<feature type="compositionally biased region" description="Polar residues" evidence="12">
    <location>
        <begin position="827"/>
        <end position="836"/>
    </location>
</feature>